<comment type="caution">
    <text evidence="1">The sequence shown here is derived from an EMBL/GenBank/DDBJ whole genome shotgun (WGS) entry which is preliminary data.</text>
</comment>
<dbReference type="EMBL" id="CM042047">
    <property type="protein sequence ID" value="KAI3770390.1"/>
    <property type="molecule type" value="Genomic_DNA"/>
</dbReference>
<sequence length="213" mass="23739">MEDTAYDRFSITLNPTAQEFRPTYPLPNILPPLLPHTYYSYNFYGPPPLLPPPPAAVYVNPLPPPLPPPSTTPTRTLLLSSVPSDVSESIVRRDLEVFGDVRAVQMDKVRDGIVTVHFYDVRQSVEALHEIQEQHMQQQCRLRKHFDSLTLSSKNSVSPYNYHTNSYNLPPPLPPAAAGLVGGRAVCAHFTFPVATGLPDGYNQDTIVNILSY</sequence>
<accession>A0ACB9FHP9</accession>
<keyword evidence="2" id="KW-1185">Reference proteome</keyword>
<reference evidence="2" key="1">
    <citation type="journal article" date="2022" name="Mol. Ecol. Resour.">
        <title>The genomes of chicory, endive, great burdock and yacon provide insights into Asteraceae palaeo-polyploidization history and plant inulin production.</title>
        <authorList>
            <person name="Fan W."/>
            <person name="Wang S."/>
            <person name="Wang H."/>
            <person name="Wang A."/>
            <person name="Jiang F."/>
            <person name="Liu H."/>
            <person name="Zhao H."/>
            <person name="Xu D."/>
            <person name="Zhang Y."/>
        </authorList>
    </citation>
    <scope>NUCLEOTIDE SEQUENCE [LARGE SCALE GENOMIC DNA]</scope>
    <source>
        <strain evidence="2">cv. Niubang</strain>
    </source>
</reference>
<dbReference type="Proteomes" id="UP001055879">
    <property type="component" value="Linkage Group LG01"/>
</dbReference>
<organism evidence="1 2">
    <name type="scientific">Arctium lappa</name>
    <name type="common">Greater burdock</name>
    <name type="synonym">Lappa major</name>
    <dbReference type="NCBI Taxonomy" id="4217"/>
    <lineage>
        <taxon>Eukaryota</taxon>
        <taxon>Viridiplantae</taxon>
        <taxon>Streptophyta</taxon>
        <taxon>Embryophyta</taxon>
        <taxon>Tracheophyta</taxon>
        <taxon>Spermatophyta</taxon>
        <taxon>Magnoliopsida</taxon>
        <taxon>eudicotyledons</taxon>
        <taxon>Gunneridae</taxon>
        <taxon>Pentapetalae</taxon>
        <taxon>asterids</taxon>
        <taxon>campanulids</taxon>
        <taxon>Asterales</taxon>
        <taxon>Asteraceae</taxon>
        <taxon>Carduoideae</taxon>
        <taxon>Cardueae</taxon>
        <taxon>Arctiinae</taxon>
        <taxon>Arctium</taxon>
    </lineage>
</organism>
<evidence type="ECO:0000313" key="1">
    <source>
        <dbReference type="EMBL" id="KAI3770390.1"/>
    </source>
</evidence>
<name>A0ACB9FHP9_ARCLA</name>
<protein>
    <submittedName>
        <fullName evidence="1">Uncharacterized protein</fullName>
    </submittedName>
</protein>
<reference evidence="1 2" key="2">
    <citation type="journal article" date="2022" name="Mol. Ecol. Resour.">
        <title>The genomes of chicory, endive, great burdock and yacon provide insights into Asteraceae paleo-polyploidization history and plant inulin production.</title>
        <authorList>
            <person name="Fan W."/>
            <person name="Wang S."/>
            <person name="Wang H."/>
            <person name="Wang A."/>
            <person name="Jiang F."/>
            <person name="Liu H."/>
            <person name="Zhao H."/>
            <person name="Xu D."/>
            <person name="Zhang Y."/>
        </authorList>
    </citation>
    <scope>NUCLEOTIDE SEQUENCE [LARGE SCALE GENOMIC DNA]</scope>
    <source>
        <strain evidence="2">cv. Niubang</strain>
    </source>
</reference>
<evidence type="ECO:0000313" key="2">
    <source>
        <dbReference type="Proteomes" id="UP001055879"/>
    </source>
</evidence>
<proteinExistence type="predicted"/>
<gene>
    <name evidence="1" type="ORF">L6452_01521</name>
</gene>